<evidence type="ECO:0000256" key="4">
    <source>
        <dbReference type="ARBA" id="ARBA00022443"/>
    </source>
</evidence>
<feature type="compositionally biased region" description="Basic and acidic residues" evidence="22">
    <location>
        <begin position="282"/>
        <end position="293"/>
    </location>
</feature>
<evidence type="ECO:0000259" key="23">
    <source>
        <dbReference type="PROSITE" id="PS50002"/>
    </source>
</evidence>
<evidence type="ECO:0000256" key="22">
    <source>
        <dbReference type="SAM" id="MobiDB-lite"/>
    </source>
</evidence>
<comment type="subcellular location">
    <subcellularLocation>
        <location evidence="16">Cell membrane</location>
        <location evidence="16">Sarcolemma</location>
        <location evidence="16">T-tubule</location>
    </subcellularLocation>
    <subcellularLocation>
        <location evidence="3">Cytoplasm</location>
    </subcellularLocation>
    <subcellularLocation>
        <location evidence="2">Endosome</location>
    </subcellularLocation>
    <subcellularLocation>
        <location evidence="1">Nucleus</location>
    </subcellularLocation>
</comment>
<evidence type="ECO:0000256" key="2">
    <source>
        <dbReference type="ARBA" id="ARBA00004177"/>
    </source>
</evidence>
<organism evidence="25">
    <name type="scientific">Petromyzon marinus</name>
    <name type="common">Sea lamprey</name>
    <dbReference type="NCBI Taxonomy" id="7757"/>
    <lineage>
        <taxon>Eukaryota</taxon>
        <taxon>Metazoa</taxon>
        <taxon>Chordata</taxon>
        <taxon>Craniata</taxon>
        <taxon>Vertebrata</taxon>
        <taxon>Cyclostomata</taxon>
        <taxon>Hyperoartia</taxon>
        <taxon>Petromyzontiformes</taxon>
        <taxon>Petromyzontidae</taxon>
        <taxon>Petromyzon</taxon>
    </lineage>
</organism>
<reference evidence="25" key="2">
    <citation type="submission" date="2025-09" db="UniProtKB">
        <authorList>
            <consortium name="Ensembl"/>
        </authorList>
    </citation>
    <scope>IDENTIFICATION</scope>
</reference>
<dbReference type="GO" id="GO:0006897">
    <property type="term" value="P:endocytosis"/>
    <property type="evidence" value="ECO:0007669"/>
    <property type="project" value="UniProtKB-KW"/>
</dbReference>
<keyword evidence="10" id="KW-0967">Endosome</keyword>
<accession>S4RIK2</accession>
<proteinExistence type="predicted"/>
<name>S4RIK2_PETMA</name>
<evidence type="ECO:0000256" key="1">
    <source>
        <dbReference type="ARBA" id="ARBA00004123"/>
    </source>
</evidence>
<evidence type="ECO:0000256" key="9">
    <source>
        <dbReference type="ARBA" id="ARBA00022583"/>
    </source>
</evidence>
<dbReference type="PRINTS" id="PR01251">
    <property type="entry name" value="AMPHIPHYSIN"/>
</dbReference>
<dbReference type="SUPFAM" id="SSF103657">
    <property type="entry name" value="BAR/IMD domain-like"/>
    <property type="match status" value="1"/>
</dbReference>
<feature type="region of interest" description="Disordered" evidence="22">
    <location>
        <begin position="276"/>
        <end position="350"/>
    </location>
</feature>
<dbReference type="PANTHER" id="PTHR46514:SF3">
    <property type="entry name" value="AMPHIPHYSIN"/>
    <property type="match status" value="1"/>
</dbReference>
<dbReference type="InterPro" id="IPR003005">
    <property type="entry name" value="Amphiphysin"/>
</dbReference>
<dbReference type="SMART" id="SM00721">
    <property type="entry name" value="BAR"/>
    <property type="match status" value="1"/>
</dbReference>
<dbReference type="GO" id="GO:0030315">
    <property type="term" value="C:T-tubule"/>
    <property type="evidence" value="ECO:0007669"/>
    <property type="project" value="UniProtKB-SubCell"/>
</dbReference>
<dbReference type="HOGENOM" id="CLU_017859_4_0_1"/>
<evidence type="ECO:0000256" key="6">
    <source>
        <dbReference type="ARBA" id="ARBA00022475"/>
    </source>
</evidence>
<evidence type="ECO:0000256" key="10">
    <source>
        <dbReference type="ARBA" id="ARBA00022753"/>
    </source>
</evidence>
<evidence type="ECO:0000256" key="8">
    <source>
        <dbReference type="ARBA" id="ARBA00022553"/>
    </source>
</evidence>
<keyword evidence="15" id="KW-0539">Nucleus</keyword>
<keyword evidence="4 21" id="KW-0728">SH3 domain</keyword>
<dbReference type="GO" id="GO:0005543">
    <property type="term" value="F:phospholipid binding"/>
    <property type="evidence" value="ECO:0007669"/>
    <property type="project" value="TreeGrafter"/>
</dbReference>
<reference evidence="25" key="1">
    <citation type="submission" date="2025-08" db="UniProtKB">
        <authorList>
            <consortium name="Ensembl"/>
        </authorList>
    </citation>
    <scope>IDENTIFICATION</scope>
</reference>
<dbReference type="STRING" id="7757.ENSPMAP00000005034"/>
<evidence type="ECO:0000256" key="15">
    <source>
        <dbReference type="ARBA" id="ARBA00023242"/>
    </source>
</evidence>
<dbReference type="PANTHER" id="PTHR46514">
    <property type="entry name" value="AMPHIPHYSIN"/>
    <property type="match status" value="1"/>
</dbReference>
<dbReference type="GO" id="GO:0005634">
    <property type="term" value="C:nucleus"/>
    <property type="evidence" value="ECO:0007669"/>
    <property type="project" value="UniProtKB-SubCell"/>
</dbReference>
<dbReference type="GO" id="GO:0005768">
    <property type="term" value="C:endosome"/>
    <property type="evidence" value="ECO:0007669"/>
    <property type="project" value="UniProtKB-SubCell"/>
</dbReference>
<dbReference type="GO" id="GO:0030154">
    <property type="term" value="P:cell differentiation"/>
    <property type="evidence" value="ECO:0007669"/>
    <property type="project" value="UniProtKB-KW"/>
</dbReference>
<dbReference type="SMART" id="SM00326">
    <property type="entry name" value="SH3"/>
    <property type="match status" value="1"/>
</dbReference>
<evidence type="ECO:0000256" key="18">
    <source>
        <dbReference type="ARBA" id="ARBA00077838"/>
    </source>
</evidence>
<keyword evidence="7" id="KW-0963">Cytoplasm</keyword>
<dbReference type="GeneTree" id="ENSGT00950000182882"/>
<dbReference type="PROSITE" id="PS51021">
    <property type="entry name" value="BAR"/>
    <property type="match status" value="1"/>
</dbReference>
<evidence type="ECO:0000256" key="12">
    <source>
        <dbReference type="ARBA" id="ARBA00022990"/>
    </source>
</evidence>
<evidence type="ECO:0000256" key="14">
    <source>
        <dbReference type="ARBA" id="ARBA00023136"/>
    </source>
</evidence>
<keyword evidence="6" id="KW-1003">Cell membrane</keyword>
<feature type="compositionally biased region" description="Low complexity" evidence="22">
    <location>
        <begin position="312"/>
        <end position="326"/>
    </location>
</feature>
<keyword evidence="9" id="KW-0254">Endocytosis</keyword>
<evidence type="ECO:0000256" key="7">
    <source>
        <dbReference type="ARBA" id="ARBA00022490"/>
    </source>
</evidence>
<evidence type="ECO:0000313" key="25">
    <source>
        <dbReference type="Ensembl" id="ENSPMAP00000005034.1"/>
    </source>
</evidence>
<evidence type="ECO:0000256" key="11">
    <source>
        <dbReference type="ARBA" id="ARBA00022782"/>
    </source>
</evidence>
<keyword evidence="8" id="KW-0597">Phosphoprotein</keyword>
<evidence type="ECO:0000256" key="20">
    <source>
        <dbReference type="ARBA" id="ARBA00082834"/>
    </source>
</evidence>
<dbReference type="PROSITE" id="PS50002">
    <property type="entry name" value="SH3"/>
    <property type="match status" value="1"/>
</dbReference>
<evidence type="ECO:0000256" key="13">
    <source>
        <dbReference type="ARBA" id="ARBA00023054"/>
    </source>
</evidence>
<dbReference type="Ensembl" id="ENSPMAT00000005053.1">
    <property type="protein sequence ID" value="ENSPMAP00000005034.1"/>
    <property type="gene ID" value="ENSPMAG00000004541.1"/>
</dbReference>
<keyword evidence="14" id="KW-0472">Membrane</keyword>
<keyword evidence="11" id="KW-0221">Differentiation</keyword>
<evidence type="ECO:0000259" key="24">
    <source>
        <dbReference type="PROSITE" id="PS51021"/>
    </source>
</evidence>
<evidence type="ECO:0000256" key="21">
    <source>
        <dbReference type="PROSITE-ProRule" id="PRU00192"/>
    </source>
</evidence>
<feature type="domain" description="SH3" evidence="23">
    <location>
        <begin position="472"/>
        <end position="545"/>
    </location>
</feature>
<keyword evidence="12" id="KW-0007">Acetylation</keyword>
<evidence type="ECO:0000256" key="5">
    <source>
        <dbReference type="ARBA" id="ARBA00022473"/>
    </source>
</evidence>
<dbReference type="AlphaFoldDB" id="S4RIK2"/>
<protein>
    <recommendedName>
        <fullName evidence="17">Myc box-dependent-interacting protein 1</fullName>
    </recommendedName>
    <alternativeName>
        <fullName evidence="18">Amphiphysin II</fullName>
    </alternativeName>
    <alternativeName>
        <fullName evidence="20">Amphiphysin-like protein</fullName>
    </alternativeName>
    <alternativeName>
        <fullName evidence="19">Bridging integrator 1</fullName>
    </alternativeName>
</protein>
<dbReference type="Gene3D" id="2.30.30.40">
    <property type="entry name" value="SH3 Domains"/>
    <property type="match status" value="1"/>
</dbReference>
<evidence type="ECO:0000256" key="19">
    <source>
        <dbReference type="ARBA" id="ARBA00080400"/>
    </source>
</evidence>
<dbReference type="GO" id="GO:0051649">
    <property type="term" value="P:establishment of localization in cell"/>
    <property type="evidence" value="ECO:0007669"/>
    <property type="project" value="UniProtKB-ARBA"/>
</dbReference>
<dbReference type="SUPFAM" id="SSF50044">
    <property type="entry name" value="SH3-domain"/>
    <property type="match status" value="1"/>
</dbReference>
<dbReference type="Pfam" id="PF03114">
    <property type="entry name" value="BAR"/>
    <property type="match status" value="1"/>
</dbReference>
<dbReference type="OMA" id="CETWIHE"/>
<evidence type="ECO:0000256" key="17">
    <source>
        <dbReference type="ARBA" id="ARBA00069394"/>
    </source>
</evidence>
<dbReference type="FunFam" id="2.30.30.40:FF:000029">
    <property type="entry name" value="myc box-dependent-interacting protein 1 isoform X2"/>
    <property type="match status" value="1"/>
</dbReference>
<dbReference type="InterPro" id="IPR004148">
    <property type="entry name" value="BAR_dom"/>
</dbReference>
<dbReference type="InterPro" id="IPR027267">
    <property type="entry name" value="AH/BAR_dom_sf"/>
</dbReference>
<dbReference type="Gene3D" id="1.20.1270.60">
    <property type="entry name" value="Arfaptin homology (AH) domain/BAR domain"/>
    <property type="match status" value="1"/>
</dbReference>
<dbReference type="InterPro" id="IPR001452">
    <property type="entry name" value="SH3_domain"/>
</dbReference>
<evidence type="ECO:0000256" key="3">
    <source>
        <dbReference type="ARBA" id="ARBA00004496"/>
    </source>
</evidence>
<dbReference type="GO" id="GO:0030424">
    <property type="term" value="C:axon"/>
    <property type="evidence" value="ECO:0007669"/>
    <property type="project" value="UniProtKB-ARBA"/>
</dbReference>
<evidence type="ECO:0000256" key="16">
    <source>
        <dbReference type="ARBA" id="ARBA00024012"/>
    </source>
</evidence>
<feature type="domain" description="BAR" evidence="24">
    <location>
        <begin position="27"/>
        <end position="274"/>
    </location>
</feature>
<keyword evidence="13" id="KW-0175">Coiled coil</keyword>
<sequence length="545" mass="61049">MADPGKTSTGIFAKNAKKRITRAQEKVLQKLGKADETKDVQFEEQVQNFNKQYNEGSRLQKELRGYLTAVKAMHESSKKMNETLQDIYEPDWHGKEDVQDISQNSDELWGDFHEKLVDHSLLTLDTYLGQFPDIKSRISKRGRKLVDYDSARHHLESLQGTKKKEDVKVAKPVLLLEKAAPQWCQGKIQAHLIAQTNLLKNQAEEDYLKAQKVFEEINNDLQEELPVILNSRVGFYVNTFKSIAGLEENFHKEIGQLNHELLDVMVKLEDQHSTKAFSIHGAPRDSRPLKTREPPPSIVEPPAGTSPTSDDATPSPTHAPTPHKSPMQFCPSKQGRKGPPVPPPPKLTPSKEMAQEAIVNLFDDNFMPNAATASTPVNIYKDSFEVPLSKRADTGSLLDLDFDSVKQEPTSPSVFPPQKNQEPRSNIPLSVFQPVELTLKDASFGCMANVSAERPPIANVSTSAQSYEFPPGFLYKVQVQHDYTPVDTDELCLSSGEVVLVLLFESPEQQDSGWLAGIKEADWIAHKVLEGHKGVFPDNFTLRIE</sequence>
<keyword evidence="5" id="KW-0217">Developmental protein</keyword>
<dbReference type="InterPro" id="IPR036028">
    <property type="entry name" value="SH3-like_dom_sf"/>
</dbReference>
<dbReference type="FunFam" id="1.20.1270.60:FF:000013">
    <property type="entry name" value="Amphiphysin isoform 2"/>
    <property type="match status" value="1"/>
</dbReference>